<evidence type="ECO:0000313" key="2">
    <source>
        <dbReference type="Proteomes" id="UP000248553"/>
    </source>
</evidence>
<gene>
    <name evidence="1" type="ORF">DLM85_13570</name>
</gene>
<proteinExistence type="predicted"/>
<evidence type="ECO:0000313" key="1">
    <source>
        <dbReference type="EMBL" id="RAK65747.1"/>
    </source>
</evidence>
<comment type="caution">
    <text evidence="1">The sequence shown here is derived from an EMBL/GenBank/DDBJ whole genome shotgun (WGS) entry which is preliminary data.</text>
</comment>
<dbReference type="OrthoDB" id="876977at2"/>
<accession>A0A328BFN1</accession>
<dbReference type="AlphaFoldDB" id="A0A328BFN1"/>
<dbReference type="RefSeq" id="WP_111478657.1">
    <property type="nucleotide sequence ID" value="NZ_QHKM01000004.1"/>
</dbReference>
<keyword evidence="2" id="KW-1185">Reference proteome</keyword>
<dbReference type="EMBL" id="QHKM01000004">
    <property type="protein sequence ID" value="RAK65747.1"/>
    <property type="molecule type" value="Genomic_DNA"/>
</dbReference>
<dbReference type="Proteomes" id="UP000248553">
    <property type="component" value="Unassembled WGS sequence"/>
</dbReference>
<organism evidence="1 2">
    <name type="scientific">Hymenobacter edaphi</name>
    <dbReference type="NCBI Taxonomy" id="2211146"/>
    <lineage>
        <taxon>Bacteria</taxon>
        <taxon>Pseudomonadati</taxon>
        <taxon>Bacteroidota</taxon>
        <taxon>Cytophagia</taxon>
        <taxon>Cytophagales</taxon>
        <taxon>Hymenobacteraceae</taxon>
        <taxon>Hymenobacter</taxon>
    </lineage>
</organism>
<evidence type="ECO:0008006" key="3">
    <source>
        <dbReference type="Google" id="ProtNLM"/>
    </source>
</evidence>
<protein>
    <recommendedName>
        <fullName evidence="3">DUF5034 domain-containing protein</fullName>
    </recommendedName>
</protein>
<reference evidence="2" key="1">
    <citation type="submission" date="2018-05" db="EMBL/GenBank/DDBJ databases">
        <authorList>
            <person name="Nie L."/>
        </authorList>
    </citation>
    <scope>NUCLEOTIDE SEQUENCE [LARGE SCALE GENOMIC DNA]</scope>
    <source>
        <strain evidence="2">NL</strain>
    </source>
</reference>
<sequence>MNTTRKTLLLLAGLLIGLPGCDECGPFKQQYIDVNEARLLATRARPGSSVVIVGSGETVAAAELQLQLLLRGPAYSAVPERAGGFAAVACEPADPQFTETVDSLRVSSLYDFDAAHPAGTSLNDFIQTSDGSGRPVSLTSLLATPQAAGWLNHKILTLAQAPAGAHPQQFRVRCHLTNGEVYQAETLVLNVTP</sequence>
<name>A0A328BFN1_9BACT</name>